<dbReference type="Pfam" id="PF00665">
    <property type="entry name" value="rve"/>
    <property type="match status" value="1"/>
</dbReference>
<accession>A0ABQ5E9N8</accession>
<dbReference type="Pfam" id="PF00078">
    <property type="entry name" value="RVT_1"/>
    <property type="match status" value="1"/>
</dbReference>
<evidence type="ECO:0000259" key="7">
    <source>
        <dbReference type="PROSITE" id="PS50994"/>
    </source>
</evidence>
<dbReference type="Gene3D" id="3.30.420.10">
    <property type="entry name" value="Ribonuclease H-like superfamily/Ribonuclease H"/>
    <property type="match status" value="1"/>
</dbReference>
<reference evidence="8" key="1">
    <citation type="journal article" date="2022" name="Int. J. Mol. Sci.">
        <title>Draft Genome of Tanacetum Coccineum: Genomic Comparison of Closely Related Tanacetum-Family Plants.</title>
        <authorList>
            <person name="Yamashiro T."/>
            <person name="Shiraishi A."/>
            <person name="Nakayama K."/>
            <person name="Satake H."/>
        </authorList>
    </citation>
    <scope>NUCLEOTIDE SEQUENCE</scope>
</reference>
<dbReference type="SUPFAM" id="SSF53098">
    <property type="entry name" value="Ribonuclease H-like"/>
    <property type="match status" value="1"/>
</dbReference>
<dbReference type="InterPro" id="IPR036397">
    <property type="entry name" value="RNaseH_sf"/>
</dbReference>
<keyword evidence="1" id="KW-0808">Transferase</keyword>
<dbReference type="Gene3D" id="3.10.20.370">
    <property type="match status" value="1"/>
</dbReference>
<proteinExistence type="predicted"/>
<keyword evidence="3" id="KW-0540">Nuclease</keyword>
<evidence type="ECO:0000256" key="6">
    <source>
        <dbReference type="ARBA" id="ARBA00022918"/>
    </source>
</evidence>
<keyword evidence="4" id="KW-0255">Endonuclease</keyword>
<dbReference type="CDD" id="cd01647">
    <property type="entry name" value="RT_LTR"/>
    <property type="match status" value="1"/>
</dbReference>
<comment type="caution">
    <text evidence="8">The sequence shown here is derived from an EMBL/GenBank/DDBJ whole genome shotgun (WGS) entry which is preliminary data.</text>
</comment>
<dbReference type="InterPro" id="IPR043502">
    <property type="entry name" value="DNA/RNA_pol_sf"/>
</dbReference>
<dbReference type="Proteomes" id="UP001151760">
    <property type="component" value="Unassembled WGS sequence"/>
</dbReference>
<dbReference type="Gene3D" id="3.10.10.10">
    <property type="entry name" value="HIV Type 1 Reverse Transcriptase, subunit A, domain 1"/>
    <property type="match status" value="1"/>
</dbReference>
<dbReference type="InterPro" id="IPR001584">
    <property type="entry name" value="Integrase_cat-core"/>
</dbReference>
<evidence type="ECO:0000256" key="1">
    <source>
        <dbReference type="ARBA" id="ARBA00022679"/>
    </source>
</evidence>
<dbReference type="PROSITE" id="PS50994">
    <property type="entry name" value="INTEGRASE"/>
    <property type="match status" value="1"/>
</dbReference>
<dbReference type="InterPro" id="IPR050951">
    <property type="entry name" value="Retrovirus_Pol_polyprotein"/>
</dbReference>
<protein>
    <submittedName>
        <fullName evidence="8">Reverse transcriptase domain-containing protein</fullName>
    </submittedName>
</protein>
<evidence type="ECO:0000313" key="8">
    <source>
        <dbReference type="EMBL" id="GJT47582.1"/>
    </source>
</evidence>
<dbReference type="GO" id="GO:0003964">
    <property type="term" value="F:RNA-directed DNA polymerase activity"/>
    <property type="evidence" value="ECO:0007669"/>
    <property type="project" value="UniProtKB-KW"/>
</dbReference>
<sequence>MSVRLADRSFQYPVGIAENMLIEVVIRVKQKQLNLGVGTERMIFNIDSAIKHSYSNDDTCFSIDVIDEILEEDFNALLDEGSKILHSIKGTLLEEEIFVEFDEFMEMTADENSDSKSDTEDPPFEEITINTNYKIKTSLEEPLTDLELKPLPDNLEYHKQPFAWKTTDIPGICPSFCKHKIQLLDDKKPVVQKQRRLNPNMQEVVKKEIIKLLDTGIIYPITDSPWVSPIHCVPKNGGITVVTNENDELVPTRTITGWRRLVGNKYLCFLSGFSGYFQIPIDPNDQEKTTFTCPFRTYASRRMPFGLCNAPTTFQRYFSKIARLLTKLLEKDTPFEFDDECQKAFELLKEKLTCAPVSVSPNWNLAFELMCDASDFTVGAILGQKDGKNVHPIYFASKTLNLAQQKYTVTEKEFMAVVFAFDKFRSYLILSKTIVHTDHSALRHLFKKQDAKPCLIRWILLLQEFDIEIKDKKGIENVVVDHLSRIKNDETSDDTEVDDNFPRETLMEINTKDEPWFADFANYLVGDIIPKGMTYQQKKKISLTSNTTFGKNLISSQYVLTVLDSGFYWPTIIKEADTLVRLCEACQKTGNISKRDEMPLNNIQVYEIFDIWGIDFMGPFPKSDKFEYILITVDYVSKWAEAQALPTNDARVVITFLKKLFCHFRMPKALISDRGTHFCNKIMEKTMKRYGVNHRFSTSYHPQTSGQVENTNIALKRILEKTIKDNPAIWSRKLDDSLWAFRTAYKTPTGTTPYKLIYGKNCHLPFEIEHHAYWALKNCNPDLIAAGEKNDF</sequence>
<evidence type="ECO:0000256" key="3">
    <source>
        <dbReference type="ARBA" id="ARBA00022722"/>
    </source>
</evidence>
<dbReference type="PANTHER" id="PTHR37984">
    <property type="entry name" value="PROTEIN CBG26694"/>
    <property type="match status" value="1"/>
</dbReference>
<organism evidence="8 9">
    <name type="scientific">Tanacetum coccineum</name>
    <dbReference type="NCBI Taxonomy" id="301880"/>
    <lineage>
        <taxon>Eukaryota</taxon>
        <taxon>Viridiplantae</taxon>
        <taxon>Streptophyta</taxon>
        <taxon>Embryophyta</taxon>
        <taxon>Tracheophyta</taxon>
        <taxon>Spermatophyta</taxon>
        <taxon>Magnoliopsida</taxon>
        <taxon>eudicotyledons</taxon>
        <taxon>Gunneridae</taxon>
        <taxon>Pentapetalae</taxon>
        <taxon>asterids</taxon>
        <taxon>campanulids</taxon>
        <taxon>Asterales</taxon>
        <taxon>Asteraceae</taxon>
        <taxon>Asteroideae</taxon>
        <taxon>Anthemideae</taxon>
        <taxon>Anthemidinae</taxon>
        <taxon>Tanacetum</taxon>
    </lineage>
</organism>
<dbReference type="PANTHER" id="PTHR37984:SF5">
    <property type="entry name" value="PROTEIN NYNRIN-LIKE"/>
    <property type="match status" value="1"/>
</dbReference>
<keyword evidence="6 8" id="KW-0695">RNA-directed DNA polymerase</keyword>
<keyword evidence="9" id="KW-1185">Reference proteome</keyword>
<feature type="domain" description="Integrase catalytic" evidence="7">
    <location>
        <begin position="595"/>
        <end position="761"/>
    </location>
</feature>
<evidence type="ECO:0000313" key="9">
    <source>
        <dbReference type="Proteomes" id="UP001151760"/>
    </source>
</evidence>
<evidence type="ECO:0000256" key="4">
    <source>
        <dbReference type="ARBA" id="ARBA00022759"/>
    </source>
</evidence>
<keyword evidence="5" id="KW-0378">Hydrolase</keyword>
<evidence type="ECO:0000256" key="2">
    <source>
        <dbReference type="ARBA" id="ARBA00022695"/>
    </source>
</evidence>
<dbReference type="InterPro" id="IPR000477">
    <property type="entry name" value="RT_dom"/>
</dbReference>
<dbReference type="EMBL" id="BQNB010016080">
    <property type="protein sequence ID" value="GJT47582.1"/>
    <property type="molecule type" value="Genomic_DNA"/>
</dbReference>
<dbReference type="SUPFAM" id="SSF56672">
    <property type="entry name" value="DNA/RNA polymerases"/>
    <property type="match status" value="1"/>
</dbReference>
<dbReference type="InterPro" id="IPR012337">
    <property type="entry name" value="RNaseH-like_sf"/>
</dbReference>
<keyword evidence="2" id="KW-0548">Nucleotidyltransferase</keyword>
<gene>
    <name evidence="8" type="ORF">Tco_0973739</name>
</gene>
<dbReference type="InterPro" id="IPR041373">
    <property type="entry name" value="RT_RNaseH"/>
</dbReference>
<name>A0ABQ5E9N8_9ASTR</name>
<reference evidence="8" key="2">
    <citation type="submission" date="2022-01" db="EMBL/GenBank/DDBJ databases">
        <authorList>
            <person name="Yamashiro T."/>
            <person name="Shiraishi A."/>
            <person name="Satake H."/>
            <person name="Nakayama K."/>
        </authorList>
    </citation>
    <scope>NUCLEOTIDE SEQUENCE</scope>
</reference>
<evidence type="ECO:0000256" key="5">
    <source>
        <dbReference type="ARBA" id="ARBA00022801"/>
    </source>
</evidence>
<dbReference type="Pfam" id="PF17917">
    <property type="entry name" value="RT_RNaseH"/>
    <property type="match status" value="1"/>
</dbReference>
<dbReference type="CDD" id="cd09274">
    <property type="entry name" value="RNase_HI_RT_Ty3"/>
    <property type="match status" value="1"/>
</dbReference>